<evidence type="ECO:0000313" key="1">
    <source>
        <dbReference type="EMBL" id="JAD31211.1"/>
    </source>
</evidence>
<sequence>MRRETEETRTLVATEWEGLAATARKIRAAQASARKRNWWEVDSGALREEELPVLVRALELLRTEVQGRLDTMASAQQPP</sequence>
<organism evidence="1">
    <name type="scientific">Arundo donax</name>
    <name type="common">Giant reed</name>
    <name type="synonym">Donax arundinaceus</name>
    <dbReference type="NCBI Taxonomy" id="35708"/>
    <lineage>
        <taxon>Eukaryota</taxon>
        <taxon>Viridiplantae</taxon>
        <taxon>Streptophyta</taxon>
        <taxon>Embryophyta</taxon>
        <taxon>Tracheophyta</taxon>
        <taxon>Spermatophyta</taxon>
        <taxon>Magnoliopsida</taxon>
        <taxon>Liliopsida</taxon>
        <taxon>Poales</taxon>
        <taxon>Poaceae</taxon>
        <taxon>PACMAD clade</taxon>
        <taxon>Arundinoideae</taxon>
        <taxon>Arundineae</taxon>
        <taxon>Arundo</taxon>
    </lineage>
</organism>
<dbReference type="AlphaFoldDB" id="A0A0A8YXB1"/>
<reference evidence="1" key="2">
    <citation type="journal article" date="2015" name="Data Brief">
        <title>Shoot transcriptome of the giant reed, Arundo donax.</title>
        <authorList>
            <person name="Barrero R.A."/>
            <person name="Guerrero F.D."/>
            <person name="Moolhuijzen P."/>
            <person name="Goolsby J.A."/>
            <person name="Tidwell J."/>
            <person name="Bellgard S.E."/>
            <person name="Bellgard M.I."/>
        </authorList>
    </citation>
    <scope>NUCLEOTIDE SEQUENCE</scope>
    <source>
        <tissue evidence="1">Shoot tissue taken approximately 20 cm above the soil surface</tissue>
    </source>
</reference>
<protein>
    <submittedName>
        <fullName evidence="1">Uncharacterized protein</fullName>
    </submittedName>
</protein>
<reference evidence="1" key="1">
    <citation type="submission" date="2014-09" db="EMBL/GenBank/DDBJ databases">
        <authorList>
            <person name="Magalhaes I.L.F."/>
            <person name="Oliveira U."/>
            <person name="Santos F.R."/>
            <person name="Vidigal T.H.D.A."/>
            <person name="Brescovit A.D."/>
            <person name="Santos A.J."/>
        </authorList>
    </citation>
    <scope>NUCLEOTIDE SEQUENCE</scope>
    <source>
        <tissue evidence="1">Shoot tissue taken approximately 20 cm above the soil surface</tissue>
    </source>
</reference>
<name>A0A0A8YXB1_ARUDO</name>
<proteinExistence type="predicted"/>
<accession>A0A0A8YXB1</accession>
<dbReference type="EMBL" id="GBRH01266684">
    <property type="protein sequence ID" value="JAD31211.1"/>
    <property type="molecule type" value="Transcribed_RNA"/>
</dbReference>